<gene>
    <name evidence="1" type="ORF">TR210_2415</name>
</gene>
<evidence type="ECO:0000313" key="1">
    <source>
        <dbReference type="EMBL" id="CZR07221.1"/>
    </source>
</evidence>
<dbReference type="EMBL" id="FJNB01000021">
    <property type="protein sequence ID" value="CZR07221.1"/>
    <property type="molecule type" value="Genomic_DNA"/>
</dbReference>
<reference evidence="1 2" key="1">
    <citation type="submission" date="2016-02" db="EMBL/GenBank/DDBJ databases">
        <authorList>
            <person name="Wen L."/>
            <person name="He K."/>
            <person name="Yang H."/>
        </authorList>
    </citation>
    <scope>NUCLEOTIDE SEQUENCE [LARGE SCALE GENOMIC DNA]</scope>
    <source>
        <strain evidence="1">Trichococcus_R210</strain>
    </source>
</reference>
<dbReference type="Proteomes" id="UP000076878">
    <property type="component" value="Unassembled WGS sequence"/>
</dbReference>
<name>A0A143Z650_9LACT</name>
<sequence>MFHHVERETYEGFISSAVGILLLEVQVIPFANTNIPEQYVDLMEIRFFIQSTQLTSIL</sequence>
<dbReference type="AlphaFoldDB" id="A0A143Z650"/>
<protein>
    <submittedName>
        <fullName evidence="1">Uncharacterized protein</fullName>
    </submittedName>
</protein>
<proteinExistence type="predicted"/>
<organism evidence="1 2">
    <name type="scientific">Trichococcus ilyis</name>
    <dbReference type="NCBI Taxonomy" id="640938"/>
    <lineage>
        <taxon>Bacteria</taxon>
        <taxon>Bacillati</taxon>
        <taxon>Bacillota</taxon>
        <taxon>Bacilli</taxon>
        <taxon>Lactobacillales</taxon>
        <taxon>Carnobacteriaceae</taxon>
        <taxon>Trichococcus</taxon>
    </lineage>
</organism>
<dbReference type="STRING" id="640938.TR210_2415"/>
<evidence type="ECO:0000313" key="2">
    <source>
        <dbReference type="Proteomes" id="UP000076878"/>
    </source>
</evidence>
<accession>A0A143Z650</accession>